<accession>A0A067LR91</accession>
<feature type="region of interest" description="Disordered" evidence="1">
    <location>
        <begin position="223"/>
        <end position="255"/>
    </location>
</feature>
<dbReference type="HOGENOM" id="CLU_393788_0_0_1"/>
<sequence length="700" mass="77168">MQRLGEICSSKVPDDAPVQGGSRRDRKVRPQRQEDSGPEPDFASLDLRVRRAIVKSGGTDPARLAEEKYRRIERRLEDSLAAAKGPSRVLPALGRRVTQQPTATDRLSSSESEGDPKHAYLDNRLAQILADARSSSGAASAGIRPQGGPSSTEPRSDSDSSDGKFSQARQRLQEIIDATSSLVIDAAALGSTTSPVPWDSPLGEDEVTDLAEFDAAYTAAFRVPRDTPEPISSPDLSASEPQESTGRESVYEPPALEYHGLNLDTTEGNYSDGGDSLLGELGGTSGIRVRYLSSPDLWRQALGELPTLGDTQWLEQSVMNYYLLDVWFRLRTARGIYLDTRIAGLWGAEAPLRRYIGERIKPLLRRNFSLPAKGACPPQPVVFFVREEVEGVGGHFFTVVADVESRVVYTLGRWDDTPWDDWHSPKYYKHVCSLFGWQGGRVSQVAVRSTPLRQNSYNCGPQAVAAAVHVMESGMDLEDSGQMRVPPVRCGHFIRLRMYRQLLSSCCESMELYESLLTSPPDEWQAASLEQIDFAEWFPPTQAHYDLVYAAGMEDDPVARRLQASVDGCSRCRSRPDFRLGLSSESKGMEGLLGMDDEEFDFDESLDGEILDWDFEHADSPGGVVPDADMRVEDGDPSESDGDGPSGSRRQPGRLRILAQIRHNPTVRRFPRPTLPPDVPAPPAGPGLWLHHPPPPTLLC</sequence>
<evidence type="ECO:0000313" key="3">
    <source>
        <dbReference type="Proteomes" id="UP000027195"/>
    </source>
</evidence>
<organism evidence="2 3">
    <name type="scientific">Botryobasidium botryosum (strain FD-172 SS1)</name>
    <dbReference type="NCBI Taxonomy" id="930990"/>
    <lineage>
        <taxon>Eukaryota</taxon>
        <taxon>Fungi</taxon>
        <taxon>Dikarya</taxon>
        <taxon>Basidiomycota</taxon>
        <taxon>Agaricomycotina</taxon>
        <taxon>Agaricomycetes</taxon>
        <taxon>Cantharellales</taxon>
        <taxon>Botryobasidiaceae</taxon>
        <taxon>Botryobasidium</taxon>
    </lineage>
</organism>
<gene>
    <name evidence="2" type="ORF">BOTBODRAFT_182506</name>
</gene>
<keyword evidence="3" id="KW-1185">Reference proteome</keyword>
<dbReference type="STRING" id="930990.A0A067LR91"/>
<dbReference type="Proteomes" id="UP000027195">
    <property type="component" value="Unassembled WGS sequence"/>
</dbReference>
<feature type="region of interest" description="Disordered" evidence="1">
    <location>
        <begin position="617"/>
        <end position="700"/>
    </location>
</feature>
<dbReference type="AlphaFoldDB" id="A0A067LR91"/>
<proteinExistence type="predicted"/>
<name>A0A067LR91_BOTB1</name>
<feature type="region of interest" description="Disordered" evidence="1">
    <location>
        <begin position="1"/>
        <end position="44"/>
    </location>
</feature>
<feature type="compositionally biased region" description="Low complexity" evidence="1">
    <location>
        <begin position="132"/>
        <end position="142"/>
    </location>
</feature>
<dbReference type="InParanoid" id="A0A067LR91"/>
<reference evidence="3" key="1">
    <citation type="journal article" date="2014" name="Proc. Natl. Acad. Sci. U.S.A.">
        <title>Extensive sampling of basidiomycete genomes demonstrates inadequacy of the white-rot/brown-rot paradigm for wood decay fungi.</title>
        <authorList>
            <person name="Riley R."/>
            <person name="Salamov A.A."/>
            <person name="Brown D.W."/>
            <person name="Nagy L.G."/>
            <person name="Floudas D."/>
            <person name="Held B.W."/>
            <person name="Levasseur A."/>
            <person name="Lombard V."/>
            <person name="Morin E."/>
            <person name="Otillar R."/>
            <person name="Lindquist E.A."/>
            <person name="Sun H."/>
            <person name="LaButti K.M."/>
            <person name="Schmutz J."/>
            <person name="Jabbour D."/>
            <person name="Luo H."/>
            <person name="Baker S.E."/>
            <person name="Pisabarro A.G."/>
            <person name="Walton J.D."/>
            <person name="Blanchette R.A."/>
            <person name="Henrissat B."/>
            <person name="Martin F."/>
            <person name="Cullen D."/>
            <person name="Hibbett D.S."/>
            <person name="Grigoriev I.V."/>
        </authorList>
    </citation>
    <scope>NUCLEOTIDE SEQUENCE [LARGE SCALE GENOMIC DNA]</scope>
    <source>
        <strain evidence="3">FD-172 SS1</strain>
    </source>
</reference>
<evidence type="ECO:0000256" key="1">
    <source>
        <dbReference type="SAM" id="MobiDB-lite"/>
    </source>
</evidence>
<evidence type="ECO:0000313" key="2">
    <source>
        <dbReference type="EMBL" id="KDQ05509.1"/>
    </source>
</evidence>
<feature type="compositionally biased region" description="Polar residues" evidence="1">
    <location>
        <begin position="97"/>
        <end position="111"/>
    </location>
</feature>
<feature type="compositionally biased region" description="Pro residues" evidence="1">
    <location>
        <begin position="673"/>
        <end position="685"/>
    </location>
</feature>
<dbReference type="EMBL" id="KL198299">
    <property type="protein sequence ID" value="KDQ05509.1"/>
    <property type="molecule type" value="Genomic_DNA"/>
</dbReference>
<protein>
    <submittedName>
        <fullName evidence="2">Uncharacterized protein</fullName>
    </submittedName>
</protein>
<dbReference type="OrthoDB" id="2676185at2759"/>
<feature type="region of interest" description="Disordered" evidence="1">
    <location>
        <begin position="76"/>
        <end position="168"/>
    </location>
</feature>
<feature type="compositionally biased region" description="Polar residues" evidence="1">
    <location>
        <begin position="234"/>
        <end position="244"/>
    </location>
</feature>